<gene>
    <name evidence="3" type="ORF">NE663_03390</name>
</gene>
<dbReference type="Pfam" id="PF06877">
    <property type="entry name" value="RraB"/>
    <property type="match status" value="1"/>
</dbReference>
<name>A0ABT1SJ99_9FIRM</name>
<organism evidence="3 4">
    <name type="scientific">Massilicoli timonensis</name>
    <dbReference type="NCBI Taxonomy" id="2015901"/>
    <lineage>
        <taxon>Bacteria</taxon>
        <taxon>Bacillati</taxon>
        <taxon>Bacillota</taxon>
        <taxon>Erysipelotrichia</taxon>
        <taxon>Erysipelotrichales</taxon>
        <taxon>Erysipelotrichaceae</taxon>
        <taxon>Massilicoli</taxon>
    </lineage>
</organism>
<dbReference type="RefSeq" id="WP_102269401.1">
    <property type="nucleotide sequence ID" value="NZ_CALVCM010000026.1"/>
</dbReference>
<feature type="compositionally biased region" description="Acidic residues" evidence="1">
    <location>
        <begin position="54"/>
        <end position="71"/>
    </location>
</feature>
<evidence type="ECO:0000313" key="3">
    <source>
        <dbReference type="EMBL" id="MCQ5121306.1"/>
    </source>
</evidence>
<protein>
    <submittedName>
        <fullName evidence="3">Ribonuclease E inhibitor RraB</fullName>
    </submittedName>
</protein>
<keyword evidence="4" id="KW-1185">Reference proteome</keyword>
<proteinExistence type="predicted"/>
<feature type="region of interest" description="Disordered" evidence="1">
    <location>
        <begin position="36"/>
        <end position="80"/>
    </location>
</feature>
<feature type="domain" description="Regulator of ribonuclease activity B" evidence="2">
    <location>
        <begin position="95"/>
        <end position="185"/>
    </location>
</feature>
<evidence type="ECO:0000259" key="2">
    <source>
        <dbReference type="Pfam" id="PF06877"/>
    </source>
</evidence>
<dbReference type="Gene3D" id="3.30.70.970">
    <property type="entry name" value="RraB-like"/>
    <property type="match status" value="1"/>
</dbReference>
<dbReference type="InterPro" id="IPR036701">
    <property type="entry name" value="RraB-like_sf"/>
</dbReference>
<dbReference type="InterPro" id="IPR009671">
    <property type="entry name" value="RraB_dom"/>
</dbReference>
<evidence type="ECO:0000256" key="1">
    <source>
        <dbReference type="SAM" id="MobiDB-lite"/>
    </source>
</evidence>
<dbReference type="EMBL" id="JANGCH010000003">
    <property type="protein sequence ID" value="MCQ5121306.1"/>
    <property type="molecule type" value="Genomic_DNA"/>
</dbReference>
<dbReference type="Proteomes" id="UP001524435">
    <property type="component" value="Unassembled WGS sequence"/>
</dbReference>
<evidence type="ECO:0000313" key="4">
    <source>
        <dbReference type="Proteomes" id="UP001524435"/>
    </source>
</evidence>
<accession>A0ABT1SJ99</accession>
<reference evidence="3 4" key="1">
    <citation type="submission" date="2022-06" db="EMBL/GenBank/DDBJ databases">
        <title>Isolation of gut microbiota from human fecal samples.</title>
        <authorList>
            <person name="Pamer E.G."/>
            <person name="Barat B."/>
            <person name="Waligurski E."/>
            <person name="Medina S."/>
            <person name="Paddock L."/>
            <person name="Mostad J."/>
        </authorList>
    </citation>
    <scope>NUCLEOTIDE SEQUENCE [LARGE SCALE GENOMIC DNA]</scope>
    <source>
        <strain evidence="3 4">DFI.6.1</strain>
    </source>
</reference>
<sequence length="191" mass="21473">MKKAVTGIAVLAGVAAVTAYALKKNEQKKIRELDEELLYDEPQPSEPTKIDSIQLDDEEEEGSEESEADEPDAARRKDDTYKNLTAAAVAHISKEHERLAEELKNEGDHHEVDRPIQHLVHFTTQEDADAFKKAVVNKGFVVSAGENEFDLIVLHISPIDQIKLVTNELYLADQAYAHHGEYKGWHARVSY</sequence>
<comment type="caution">
    <text evidence="3">The sequence shown here is derived from an EMBL/GenBank/DDBJ whole genome shotgun (WGS) entry which is preliminary data.</text>
</comment>
<dbReference type="SUPFAM" id="SSF89946">
    <property type="entry name" value="Hypothetical protein VC0424"/>
    <property type="match status" value="1"/>
</dbReference>